<dbReference type="VEuPathDB" id="AmoebaDB:NAEGRDRAFT_70565"/>
<dbReference type="AlphaFoldDB" id="D2VNN9"/>
<organism evidence="2">
    <name type="scientific">Naegleria gruberi</name>
    <name type="common">Amoeba</name>
    <dbReference type="NCBI Taxonomy" id="5762"/>
    <lineage>
        <taxon>Eukaryota</taxon>
        <taxon>Discoba</taxon>
        <taxon>Heterolobosea</taxon>
        <taxon>Tetramitia</taxon>
        <taxon>Eutetramitia</taxon>
        <taxon>Vahlkampfiidae</taxon>
        <taxon>Naegleria</taxon>
    </lineage>
</organism>
<dbReference type="GeneID" id="8850749"/>
<evidence type="ECO:0000313" key="2">
    <source>
        <dbReference type="Proteomes" id="UP000006671"/>
    </source>
</evidence>
<dbReference type="KEGG" id="ngr:NAEGRDRAFT_70565"/>
<dbReference type="Proteomes" id="UP000006671">
    <property type="component" value="Unassembled WGS sequence"/>
</dbReference>
<protein>
    <submittedName>
        <fullName evidence="1">Predicted protein</fullName>
    </submittedName>
</protein>
<accession>D2VNN9</accession>
<reference evidence="1 2" key="1">
    <citation type="journal article" date="2010" name="Cell">
        <title>The genome of Naegleria gruberi illuminates early eukaryotic versatility.</title>
        <authorList>
            <person name="Fritz-Laylin L.K."/>
            <person name="Prochnik S.E."/>
            <person name="Ginger M.L."/>
            <person name="Dacks J.B."/>
            <person name="Carpenter M.L."/>
            <person name="Field M.C."/>
            <person name="Kuo A."/>
            <person name="Paredez A."/>
            <person name="Chapman J."/>
            <person name="Pham J."/>
            <person name="Shu S."/>
            <person name="Neupane R."/>
            <person name="Cipriano M."/>
            <person name="Mancuso J."/>
            <person name="Tu H."/>
            <person name="Salamov A."/>
            <person name="Lindquist E."/>
            <person name="Shapiro H."/>
            <person name="Lucas S."/>
            <person name="Grigoriev I.V."/>
            <person name="Cande W.Z."/>
            <person name="Fulton C."/>
            <person name="Rokhsar D.S."/>
            <person name="Dawson S.C."/>
        </authorList>
    </citation>
    <scope>NUCLEOTIDE SEQUENCE [LARGE SCALE GENOMIC DNA]</scope>
    <source>
        <strain evidence="1 2">NEG-M</strain>
    </source>
</reference>
<dbReference type="EMBL" id="GG738885">
    <property type="protein sequence ID" value="EFC41535.1"/>
    <property type="molecule type" value="Genomic_DNA"/>
</dbReference>
<evidence type="ECO:0000313" key="1">
    <source>
        <dbReference type="EMBL" id="EFC41535.1"/>
    </source>
</evidence>
<gene>
    <name evidence="1" type="ORF">NAEGRDRAFT_70565</name>
</gene>
<sequence>MFVITKFDNYSSRYLGFEGVILNWKGSTFETVKDEGQLLAGLSESPEFEEIQKLITSTFKNGVVFPMVSTSDENEKKFKVDEGGTLKTIQKNMALRILSYAVDLGITASKWQSRKMNLTLINT</sequence>
<name>D2VNN9_NAEGR</name>
<keyword evidence="2" id="KW-1185">Reference proteome</keyword>
<proteinExistence type="predicted"/>
<dbReference type="RefSeq" id="XP_002674279.1">
    <property type="nucleotide sequence ID" value="XM_002674233.1"/>
</dbReference>
<dbReference type="InParanoid" id="D2VNN9"/>